<dbReference type="PROSITE" id="PS51797">
    <property type="entry name" value="TCTP_3"/>
    <property type="match status" value="1"/>
</dbReference>
<feature type="compositionally biased region" description="Basic and acidic residues" evidence="2">
    <location>
        <begin position="7"/>
        <end position="21"/>
    </location>
</feature>
<dbReference type="Ensembl" id="ENSMODT00000039962.3">
    <property type="protein sequence ID" value="ENSMODP00000038362.3"/>
    <property type="gene ID" value="ENSMODG00000025566.3"/>
</dbReference>
<dbReference type="AlphaFoldDB" id="F6UHS6"/>
<feature type="domain" description="TCTP" evidence="3">
    <location>
        <begin position="154"/>
        <end position="270"/>
    </location>
</feature>
<evidence type="ECO:0000256" key="1">
    <source>
        <dbReference type="PROSITE-ProRule" id="PRU01133"/>
    </source>
</evidence>
<dbReference type="HOGENOM" id="CLU_163464_0_0_1"/>
<dbReference type="InParanoid" id="F6UHS6"/>
<evidence type="ECO:0000259" key="3">
    <source>
        <dbReference type="PROSITE" id="PS51797"/>
    </source>
</evidence>
<evidence type="ECO:0000313" key="5">
    <source>
        <dbReference type="Proteomes" id="UP000002280"/>
    </source>
</evidence>
<dbReference type="eggNOG" id="ENOG502S8K9">
    <property type="taxonomic scope" value="Eukaryota"/>
</dbReference>
<dbReference type="Bgee" id="ENSMODG00000025566">
    <property type="expression patterns" value="Expressed in blood and 19 other cell types or tissues"/>
</dbReference>
<organism evidence="4 5">
    <name type="scientific">Monodelphis domestica</name>
    <name type="common">Gray short-tailed opossum</name>
    <dbReference type="NCBI Taxonomy" id="13616"/>
    <lineage>
        <taxon>Eukaryota</taxon>
        <taxon>Metazoa</taxon>
        <taxon>Chordata</taxon>
        <taxon>Craniata</taxon>
        <taxon>Vertebrata</taxon>
        <taxon>Euteleostomi</taxon>
        <taxon>Mammalia</taxon>
        <taxon>Metatheria</taxon>
        <taxon>Didelphimorphia</taxon>
        <taxon>Didelphidae</taxon>
        <taxon>Monodelphis</taxon>
    </lineage>
</organism>
<evidence type="ECO:0000313" key="4">
    <source>
        <dbReference type="Ensembl" id="ENSMODP00000038362.3"/>
    </source>
</evidence>
<dbReference type="GO" id="GO:0007130">
    <property type="term" value="P:synaptonemal complex assembly"/>
    <property type="evidence" value="ECO:0000318"/>
    <property type="project" value="GO_Central"/>
</dbReference>
<dbReference type="InterPro" id="IPR018105">
    <property type="entry name" value="Translational_control_tumour_p"/>
</dbReference>
<accession>F6UHS6</accession>
<dbReference type="InterPro" id="IPR011323">
    <property type="entry name" value="Mss4/transl-control_tumour"/>
</dbReference>
<dbReference type="ExpressionAtlas" id="F6UHS6">
    <property type="expression patterns" value="baseline"/>
</dbReference>
<feature type="region of interest" description="Disordered" evidence="2">
    <location>
        <begin position="1"/>
        <end position="29"/>
    </location>
</feature>
<comment type="similarity">
    <text evidence="1">Belongs to the TCTP family.</text>
</comment>
<dbReference type="InterPro" id="IPR034737">
    <property type="entry name" value="TCTP"/>
</dbReference>
<reference evidence="4 5" key="1">
    <citation type="journal article" date="2007" name="Nature">
        <title>Genome of the marsupial Monodelphis domestica reveals innovation in non-coding sequences.</title>
        <authorList>
            <person name="Mikkelsen T.S."/>
            <person name="Wakefield M.J."/>
            <person name="Aken B."/>
            <person name="Amemiya C.T."/>
            <person name="Chang J.L."/>
            <person name="Duke S."/>
            <person name="Garber M."/>
            <person name="Gentles A.J."/>
            <person name="Goodstadt L."/>
            <person name="Heger A."/>
            <person name="Jurka J."/>
            <person name="Kamal M."/>
            <person name="Mauceli E."/>
            <person name="Searle S.M."/>
            <person name="Sharpe T."/>
            <person name="Baker M.L."/>
            <person name="Batzer M.A."/>
            <person name="Benos P.V."/>
            <person name="Belov K."/>
            <person name="Clamp M."/>
            <person name="Cook A."/>
            <person name="Cuff J."/>
            <person name="Das R."/>
            <person name="Davidow L."/>
            <person name="Deakin J.E."/>
            <person name="Fazzari M.J."/>
            <person name="Glass J.L."/>
            <person name="Grabherr M."/>
            <person name="Greally J.M."/>
            <person name="Gu W."/>
            <person name="Hore T.A."/>
            <person name="Huttley G.A."/>
            <person name="Kleber M."/>
            <person name="Jirtle R.L."/>
            <person name="Koina E."/>
            <person name="Lee J.T."/>
            <person name="Mahony S."/>
            <person name="Marra M.A."/>
            <person name="Miller R.D."/>
            <person name="Nicholls R.D."/>
            <person name="Oda M."/>
            <person name="Papenfuss A.T."/>
            <person name="Parra Z.E."/>
            <person name="Pollock D.D."/>
            <person name="Ray D.A."/>
            <person name="Schein J.E."/>
            <person name="Speed T.P."/>
            <person name="Thompson K."/>
            <person name="VandeBerg J.L."/>
            <person name="Wade C.M."/>
            <person name="Walker J.A."/>
            <person name="Waters P.D."/>
            <person name="Webber C."/>
            <person name="Weidman J.R."/>
            <person name="Xie X."/>
            <person name="Zody M.C."/>
            <person name="Baldwin J."/>
            <person name="Abdouelleil A."/>
            <person name="Abdulkadir J."/>
            <person name="Abebe A."/>
            <person name="Abera B."/>
            <person name="Abreu J."/>
            <person name="Acer S.C."/>
            <person name="Aftuck L."/>
            <person name="Alexander A."/>
            <person name="An P."/>
            <person name="Anderson E."/>
            <person name="Anderson S."/>
            <person name="Arachi H."/>
            <person name="Azer M."/>
            <person name="Bachantsang P."/>
            <person name="Barry A."/>
            <person name="Bayul T."/>
            <person name="Berlin A."/>
            <person name="Bessette D."/>
            <person name="Bloom T."/>
            <person name="Bloom T."/>
            <person name="Boguslavskiy L."/>
            <person name="Bonnet C."/>
            <person name="Boukhgalter B."/>
            <person name="Bourzgui I."/>
            <person name="Brown A."/>
            <person name="Cahill P."/>
            <person name="Channer S."/>
            <person name="Cheshatsang Y."/>
            <person name="Chuda L."/>
            <person name="Citroen M."/>
            <person name="Collymore A."/>
            <person name="Cooke P."/>
            <person name="Costello M."/>
            <person name="D'Aco K."/>
            <person name="Daza R."/>
            <person name="De Haan G."/>
            <person name="DeGray S."/>
            <person name="DeMaso C."/>
            <person name="Dhargay N."/>
            <person name="Dooley K."/>
            <person name="Dooley E."/>
            <person name="Doricent M."/>
            <person name="Dorje P."/>
            <person name="Dorjee K."/>
            <person name="Dupes A."/>
            <person name="Elong R."/>
            <person name="Falk J."/>
            <person name="Farina A."/>
            <person name="Faro S."/>
            <person name="Ferguson D."/>
            <person name="Fisher S."/>
            <person name="Foley C.D."/>
            <person name="Franke A."/>
            <person name="Friedrich D."/>
            <person name="Gadbois L."/>
            <person name="Gearin G."/>
            <person name="Gearin C.R."/>
            <person name="Giannoukos G."/>
            <person name="Goode T."/>
            <person name="Graham J."/>
            <person name="Grandbois E."/>
            <person name="Grewal S."/>
            <person name="Gyaltsen K."/>
            <person name="Hafez N."/>
            <person name="Hagos B."/>
            <person name="Hall J."/>
            <person name="Henson C."/>
            <person name="Hollinger A."/>
            <person name="Honan T."/>
            <person name="Huard M.D."/>
            <person name="Hughes L."/>
            <person name="Hurhula B."/>
            <person name="Husby M.E."/>
            <person name="Kamat A."/>
            <person name="Kanga B."/>
            <person name="Kashin S."/>
            <person name="Khazanovich D."/>
            <person name="Kisner P."/>
            <person name="Lance K."/>
            <person name="Lara M."/>
            <person name="Lee W."/>
            <person name="Lennon N."/>
            <person name="Letendre F."/>
            <person name="LeVine R."/>
            <person name="Lipovsky A."/>
            <person name="Liu X."/>
            <person name="Liu J."/>
            <person name="Liu S."/>
            <person name="Lokyitsang T."/>
            <person name="Lokyitsang Y."/>
            <person name="Lubonja R."/>
            <person name="Lui A."/>
            <person name="MacDonald P."/>
            <person name="Magnisalis V."/>
            <person name="Maru K."/>
            <person name="Matthews C."/>
            <person name="McCusker W."/>
            <person name="McDonough S."/>
            <person name="Mehta T."/>
            <person name="Meldrim J."/>
            <person name="Meneus L."/>
            <person name="Mihai O."/>
            <person name="Mihalev A."/>
            <person name="Mihova T."/>
            <person name="Mittelman R."/>
            <person name="Mlenga V."/>
            <person name="Montmayeur A."/>
            <person name="Mulrain L."/>
            <person name="Navidi A."/>
            <person name="Naylor J."/>
            <person name="Negash T."/>
            <person name="Nguyen T."/>
            <person name="Nguyen N."/>
            <person name="Nicol R."/>
            <person name="Norbu C."/>
            <person name="Norbu N."/>
            <person name="Novod N."/>
            <person name="O'Neill B."/>
            <person name="Osman S."/>
            <person name="Markiewicz E."/>
            <person name="Oyono O.L."/>
            <person name="Patti C."/>
            <person name="Phunkhang P."/>
            <person name="Pierre F."/>
            <person name="Priest M."/>
            <person name="Raghuraman S."/>
            <person name="Rege F."/>
            <person name="Reyes R."/>
            <person name="Rise C."/>
            <person name="Rogov P."/>
            <person name="Ross K."/>
            <person name="Ryan E."/>
            <person name="Settipalli S."/>
            <person name="Shea T."/>
            <person name="Sherpa N."/>
            <person name="Shi L."/>
            <person name="Shih D."/>
            <person name="Sparrow T."/>
            <person name="Spaulding J."/>
            <person name="Stalker J."/>
            <person name="Stange-Thomann N."/>
            <person name="Stavropoulos S."/>
            <person name="Stone C."/>
            <person name="Strader C."/>
            <person name="Tesfaye S."/>
            <person name="Thomson T."/>
            <person name="Thoulutsang Y."/>
            <person name="Thoulutsang D."/>
            <person name="Topham K."/>
            <person name="Topping I."/>
            <person name="Tsamla T."/>
            <person name="Vassiliev H."/>
            <person name="Vo A."/>
            <person name="Wangchuk T."/>
            <person name="Wangdi T."/>
            <person name="Weiand M."/>
            <person name="Wilkinson J."/>
            <person name="Wilson A."/>
            <person name="Yadav S."/>
            <person name="Young G."/>
            <person name="Yu Q."/>
            <person name="Zembek L."/>
            <person name="Zhong D."/>
            <person name="Zimmer A."/>
            <person name="Zwirko Z."/>
            <person name="Jaffe D.B."/>
            <person name="Alvarez P."/>
            <person name="Brockman W."/>
            <person name="Butler J."/>
            <person name="Chin C."/>
            <person name="Gnerre S."/>
            <person name="MacCallum I."/>
            <person name="Graves J.A."/>
            <person name="Ponting C.P."/>
            <person name="Breen M."/>
            <person name="Samollow P.B."/>
            <person name="Lander E.S."/>
            <person name="Lindblad-Toh K."/>
        </authorList>
    </citation>
    <scope>NUCLEOTIDE SEQUENCE [LARGE SCALE GENOMIC DNA]</scope>
</reference>
<dbReference type="PANTHER" id="PTHR37349">
    <property type="entry name" value="TESTIS-EXPRESSED PROTEIN 12"/>
    <property type="match status" value="1"/>
</dbReference>
<sequence>MASHLVKSAENKSCKRPREMENETSVNSQLSSLEKPDFVFSENAVPSFYKAEVLEKVLNDMSKEINLLLTKYAQILSERAAVDASYIEEFDAIFKEASTLENLLKQKRESLRNHIEAPLRLHRAHTELRAPAAVVPPLPPSTAMIIYRDLISHGPEGEGTHATVITGVDIVINHHLQETSFTKESYKKYIKVYMKSIKGRLEEQKPNRVKSFMTGATEQIKHILANFNNYQFFIGKNMNPDGMVALLDFHEDGVTPYVIFFKDGLEMEKC</sequence>
<reference evidence="4" key="2">
    <citation type="submission" date="2025-08" db="UniProtKB">
        <authorList>
            <consortium name="Ensembl"/>
        </authorList>
    </citation>
    <scope>IDENTIFICATION</scope>
</reference>
<dbReference type="InterPro" id="IPR029193">
    <property type="entry name" value="TEX12"/>
</dbReference>
<keyword evidence="5" id="KW-1185">Reference proteome</keyword>
<dbReference type="Pfam" id="PF15219">
    <property type="entry name" value="TEX12"/>
    <property type="match status" value="1"/>
</dbReference>
<dbReference type="Gene3D" id="2.170.150.10">
    <property type="entry name" value="Metal Binding Protein, Guanine Nucleotide Exchange Factor, Chain A"/>
    <property type="match status" value="1"/>
</dbReference>
<reference evidence="4" key="3">
    <citation type="submission" date="2025-09" db="UniProtKB">
        <authorList>
            <consortium name="Ensembl"/>
        </authorList>
    </citation>
    <scope>IDENTIFICATION</scope>
</reference>
<dbReference type="Pfam" id="PF00838">
    <property type="entry name" value="TCTP"/>
    <property type="match status" value="1"/>
</dbReference>
<dbReference type="GO" id="GO:0000801">
    <property type="term" value="C:central element"/>
    <property type="evidence" value="ECO:0000318"/>
    <property type="project" value="GO_Central"/>
</dbReference>
<name>F6UHS6_MONDO</name>
<dbReference type="InterPro" id="IPR011057">
    <property type="entry name" value="Mss4-like_sf"/>
</dbReference>
<evidence type="ECO:0000256" key="2">
    <source>
        <dbReference type="SAM" id="MobiDB-lite"/>
    </source>
</evidence>
<dbReference type="GeneTree" id="ENSGT00390000006051"/>
<dbReference type="SUPFAM" id="SSF51316">
    <property type="entry name" value="Mss4-like"/>
    <property type="match status" value="1"/>
</dbReference>
<dbReference type="PANTHER" id="PTHR37349:SF1">
    <property type="entry name" value="TESTIS-EXPRESSED PROTEIN 12"/>
    <property type="match status" value="1"/>
</dbReference>
<dbReference type="Proteomes" id="UP000002280">
    <property type="component" value="Chromosome 4"/>
</dbReference>
<protein>
    <submittedName>
        <fullName evidence="4">Translationally-controlled tumor protein-like</fullName>
    </submittedName>
</protein>
<proteinExistence type="inferred from homology"/>
<dbReference type="STRING" id="13616.ENSMODP00000038362"/>